<dbReference type="Proteomes" id="UP000245125">
    <property type="component" value="Unassembled WGS sequence"/>
</dbReference>
<evidence type="ECO:0000256" key="6">
    <source>
        <dbReference type="RuleBase" id="RU003331"/>
    </source>
</evidence>
<comment type="similarity">
    <text evidence="5">Belongs to the adenylate kinase family.</text>
</comment>
<dbReference type="InterPro" id="IPR000850">
    <property type="entry name" value="Adenylat/UMP-CMP_kin"/>
</dbReference>
<dbReference type="GO" id="GO:0005524">
    <property type="term" value="F:ATP binding"/>
    <property type="evidence" value="ECO:0007669"/>
    <property type="project" value="UniProtKB-KW"/>
</dbReference>
<dbReference type="GO" id="GO:0005737">
    <property type="term" value="C:cytoplasm"/>
    <property type="evidence" value="ECO:0007669"/>
    <property type="project" value="UniProtKB-SubCell"/>
</dbReference>
<evidence type="ECO:0000256" key="5">
    <source>
        <dbReference type="RuleBase" id="RU003330"/>
    </source>
</evidence>
<keyword evidence="4 5" id="KW-0418">Kinase</keyword>
<name>A0A2U3QEL1_9BACT</name>
<keyword evidence="2" id="KW-0545">Nucleotide biosynthesis</keyword>
<evidence type="ECO:0000256" key="3">
    <source>
        <dbReference type="ARBA" id="ARBA00022741"/>
    </source>
</evidence>
<keyword evidence="6" id="KW-0067">ATP-binding</keyword>
<keyword evidence="8" id="KW-1185">Reference proteome</keyword>
<comment type="subcellular location">
    <subcellularLocation>
        <location evidence="6">Cytoplasm</location>
    </subcellularLocation>
</comment>
<accession>A0A2U3QEL1</accession>
<keyword evidence="3 6" id="KW-0547">Nucleotide-binding</keyword>
<evidence type="ECO:0000313" key="8">
    <source>
        <dbReference type="Proteomes" id="UP000245125"/>
    </source>
</evidence>
<evidence type="ECO:0000256" key="4">
    <source>
        <dbReference type="ARBA" id="ARBA00022777"/>
    </source>
</evidence>
<proteinExistence type="inferred from homology"/>
<dbReference type="EMBL" id="OUUY01000029">
    <property type="protein sequence ID" value="SPP99858.1"/>
    <property type="molecule type" value="Genomic_DNA"/>
</dbReference>
<evidence type="ECO:0000313" key="7">
    <source>
        <dbReference type="EMBL" id="SPP99858.1"/>
    </source>
</evidence>
<dbReference type="InterPro" id="IPR027417">
    <property type="entry name" value="P-loop_NTPase"/>
</dbReference>
<organism evidence="7 8">
    <name type="scientific">Candidatus Sulfobium mesophilum</name>
    <dbReference type="NCBI Taxonomy" id="2016548"/>
    <lineage>
        <taxon>Bacteria</taxon>
        <taxon>Pseudomonadati</taxon>
        <taxon>Nitrospirota</taxon>
        <taxon>Nitrospiria</taxon>
        <taxon>Nitrospirales</taxon>
        <taxon>Nitrospiraceae</taxon>
        <taxon>Candidatus Sulfobium</taxon>
    </lineage>
</organism>
<comment type="catalytic activity">
    <reaction evidence="6">
        <text>AMP + ATP = 2 ADP</text>
        <dbReference type="Rhea" id="RHEA:12973"/>
        <dbReference type="ChEBI" id="CHEBI:30616"/>
        <dbReference type="ChEBI" id="CHEBI:456215"/>
        <dbReference type="ChEBI" id="CHEBI:456216"/>
        <dbReference type="EC" id="2.7.4.3"/>
    </reaction>
</comment>
<dbReference type="Pfam" id="PF00406">
    <property type="entry name" value="ADK"/>
    <property type="match status" value="1"/>
</dbReference>
<comment type="subunit">
    <text evidence="6">Monomer.</text>
</comment>
<dbReference type="SUPFAM" id="SSF52540">
    <property type="entry name" value="P-loop containing nucleoside triphosphate hydrolases"/>
    <property type="match status" value="1"/>
</dbReference>
<keyword evidence="1 5" id="KW-0808">Transferase</keyword>
<evidence type="ECO:0000256" key="2">
    <source>
        <dbReference type="ARBA" id="ARBA00022727"/>
    </source>
</evidence>
<dbReference type="EC" id="2.7.4.3" evidence="6"/>
<dbReference type="PRINTS" id="PR00094">
    <property type="entry name" value="ADENYLTKNASE"/>
</dbReference>
<evidence type="ECO:0000256" key="1">
    <source>
        <dbReference type="ARBA" id="ARBA00022679"/>
    </source>
</evidence>
<reference evidence="8" key="1">
    <citation type="submission" date="2018-03" db="EMBL/GenBank/DDBJ databases">
        <authorList>
            <person name="Zecchin S."/>
        </authorList>
    </citation>
    <scope>NUCLEOTIDE SEQUENCE [LARGE SCALE GENOMIC DNA]</scope>
</reference>
<protein>
    <recommendedName>
        <fullName evidence="6">Adenylate kinase</fullName>
        <ecNumber evidence="6">2.7.4.3</ecNumber>
    </recommendedName>
</protein>
<dbReference type="AlphaFoldDB" id="A0A2U3QEL1"/>
<dbReference type="Gene3D" id="3.40.50.300">
    <property type="entry name" value="P-loop containing nucleotide triphosphate hydrolases"/>
    <property type="match status" value="1"/>
</dbReference>
<dbReference type="GO" id="GO:0004017">
    <property type="term" value="F:AMP kinase activity"/>
    <property type="evidence" value="ECO:0007669"/>
    <property type="project" value="UniProtKB-EC"/>
</dbReference>
<gene>
    <name evidence="7" type="ORF">NBG4_1240001</name>
</gene>
<dbReference type="PANTHER" id="PTHR23359">
    <property type="entry name" value="NUCLEOTIDE KINASE"/>
    <property type="match status" value="1"/>
</dbReference>
<sequence length="204" mass="22916">MLLIGPTGVGKTPFGSCLEKNGFRGSRCMHFDFGHELRNLAQQKAAPEGFSRQEHVFIRDVLEKGLLLENEHFPIAEKVIDAFIRRSGSGPDDILVLNGLPRHEDQARDIDRKMTITSLIVLECAAEDIFKRISHNTGGDRLGRSDDGIEMVRKKLDIFHARTAPLVDHYMKAGRGIFRLKVGSSSTAEDLYSDFLSLERKPRV</sequence>